<feature type="active site" description="Proton acceptor" evidence="13 14">
    <location>
        <position position="400"/>
    </location>
</feature>
<evidence type="ECO:0000256" key="16">
    <source>
        <dbReference type="PIRSR" id="PIRSR000130-3"/>
    </source>
</evidence>
<comment type="similarity">
    <text evidence="2 13 19">Belongs to the IMPDH/GMPR family.</text>
</comment>
<feature type="binding site" evidence="13 15">
    <location>
        <position position="302"/>
    </location>
    <ligand>
        <name>IMP</name>
        <dbReference type="ChEBI" id="CHEBI:58053"/>
    </ligand>
</feature>
<dbReference type="CDD" id="cd00381">
    <property type="entry name" value="IMPDH"/>
    <property type="match status" value="1"/>
</dbReference>
<dbReference type="GO" id="GO:0006177">
    <property type="term" value="P:GMP biosynthetic process"/>
    <property type="evidence" value="ECO:0007669"/>
    <property type="project" value="UniProtKB-UniRule"/>
</dbReference>
<comment type="caution">
    <text evidence="13">Lacks conserved residue(s) required for the propagation of feature annotation.</text>
</comment>
<protein>
    <recommendedName>
        <fullName evidence="13 20">Inosine-5'-monophosphate dehydrogenase</fullName>
        <shortName evidence="13">IMP dehydrogenase</shortName>
        <shortName evidence="13">IMPD</shortName>
        <shortName evidence="13">IMPDH</shortName>
        <ecNumber evidence="13 20">1.1.1.205</ecNumber>
    </recommendedName>
</protein>
<dbReference type="FunFam" id="3.20.20.70:FF:000003">
    <property type="entry name" value="GMP reductase"/>
    <property type="match status" value="1"/>
</dbReference>
<dbReference type="UniPathway" id="UPA00601">
    <property type="reaction ID" value="UER00295"/>
</dbReference>
<feature type="domain" description="CBS" evidence="21">
    <location>
        <begin position="153"/>
        <end position="213"/>
    </location>
</feature>
<keyword evidence="9 13" id="KW-0560">Oxidoreductase</keyword>
<feature type="binding site" evidence="13">
    <location>
        <position position="468"/>
    </location>
    <ligand>
        <name>K(+)</name>
        <dbReference type="ChEBI" id="CHEBI:29103"/>
        <note>ligand shared between two tetrameric partners</note>
    </ligand>
</feature>
<feature type="binding site" evidence="13 15">
    <location>
        <begin position="337"/>
        <end position="339"/>
    </location>
    <ligand>
        <name>IMP</name>
        <dbReference type="ChEBI" id="CHEBI:58053"/>
    </ligand>
</feature>
<dbReference type="SMART" id="SM00116">
    <property type="entry name" value="CBS"/>
    <property type="match status" value="2"/>
</dbReference>
<keyword evidence="7 13" id="KW-0658">Purine biosynthesis</keyword>
<evidence type="ECO:0000256" key="3">
    <source>
        <dbReference type="ARBA" id="ARBA00011881"/>
    </source>
</evidence>
<dbReference type="PANTHER" id="PTHR11911">
    <property type="entry name" value="INOSINE-5-MONOPHOSPHATE DEHYDROGENASE RELATED"/>
    <property type="match status" value="1"/>
</dbReference>
<keyword evidence="4 13" id="KW-0479">Metal-binding</keyword>
<dbReference type="GO" id="GO:0000166">
    <property type="term" value="F:nucleotide binding"/>
    <property type="evidence" value="ECO:0007669"/>
    <property type="project" value="UniProtKB-UniRule"/>
</dbReference>
<evidence type="ECO:0000256" key="5">
    <source>
        <dbReference type="ARBA" id="ARBA00022737"/>
    </source>
</evidence>
<comment type="function">
    <text evidence="13">Catalyzes the conversion of inosine 5'-phosphate (IMP) to xanthosine 5'-phosphate (XMP), the first committed and rate-limiting step in the de novo synthesis of guanine nucleotides, and therefore plays an important role in the regulation of cell growth.</text>
</comment>
<dbReference type="InterPro" id="IPR013785">
    <property type="entry name" value="Aldolase_TIM"/>
</dbReference>
<feature type="binding site" evidence="16">
    <location>
        <begin position="247"/>
        <end position="249"/>
    </location>
    <ligand>
        <name>NAD(+)</name>
        <dbReference type="ChEBI" id="CHEBI:57540"/>
    </ligand>
</feature>
<feature type="binding site" description="in other chain" evidence="13 17">
    <location>
        <position position="301"/>
    </location>
    <ligand>
        <name>K(+)</name>
        <dbReference type="ChEBI" id="CHEBI:29103"/>
        <note>ligand shared between two tetrameric partners</note>
    </ligand>
</feature>
<evidence type="ECO:0000256" key="12">
    <source>
        <dbReference type="ARBA" id="ARBA00048028"/>
    </source>
</evidence>
<keyword evidence="6 13" id="KW-0332">GMP biosynthesis</keyword>
<dbReference type="RefSeq" id="WP_072890803.1">
    <property type="nucleotide sequence ID" value="NZ_FRAE01000102.1"/>
</dbReference>
<dbReference type="EC" id="1.1.1.205" evidence="13 20"/>
<dbReference type="STRING" id="1123349.SAMN02744037_02646"/>
<dbReference type="Proteomes" id="UP000242497">
    <property type="component" value="Unassembled WGS sequence"/>
</dbReference>
<evidence type="ECO:0000313" key="23">
    <source>
        <dbReference type="Proteomes" id="UP000242497"/>
    </source>
</evidence>
<comment type="subunit">
    <text evidence="3 13">Homotetramer.</text>
</comment>
<evidence type="ECO:0000256" key="6">
    <source>
        <dbReference type="ARBA" id="ARBA00022749"/>
    </source>
</evidence>
<feature type="binding site" evidence="13">
    <location>
        <position position="467"/>
    </location>
    <ligand>
        <name>K(+)</name>
        <dbReference type="ChEBI" id="CHEBI:29103"/>
        <note>ligand shared between two tetrameric partners</note>
    </ligand>
</feature>
<evidence type="ECO:0000256" key="20">
    <source>
        <dbReference type="RuleBase" id="RU003928"/>
    </source>
</evidence>
<dbReference type="GO" id="GO:0046872">
    <property type="term" value="F:metal ion binding"/>
    <property type="evidence" value="ECO:0007669"/>
    <property type="project" value="UniProtKB-UniRule"/>
</dbReference>
<sequence length="487" mass="52802">MGKILKEGLTFDDVLLIPQKSNVLPKDVDTSTYLTKKIKLNIPLMSAGMDTVTESKMAIAMAREGGIGIIHKNMTIKEQCLEVDKVKRSENGVIVDPFYLNKEHTIADADELMGRYRISGVPIVDDNKKLIGILTNRDIRFEEDFSKKIETVMTKENLIVAKEDITLEEAQNILRKNKIEKLPIVDENGVLKGLITIKDIEKRIQYPNSAKDSRGRLLCGAAVGITSDMIDRVDALVNANVDVVVLDTAHGHSQGVIDGVKKIKEKYPELQVIAGNVATYEATEELIKAGADCVKVGIGPGSICTTRVVAGIGVPQITAIMDCYEAAKKYGVPIIADGGIKYSGEVVKAIAAGGSVAMMGSMFAGTEESPGERVIYKGRAFKTYRGMGSIGAMEKGSKDRYFQAESKKLVPEGVEGMVPYKGKVEDIIYQLIGGLRAGMGYCGTPTIKDLIENGKFIKITGAGLKESHPHDITITKEAPNYSAQGEN</sequence>
<feature type="domain" description="CBS" evidence="21">
    <location>
        <begin position="93"/>
        <end position="149"/>
    </location>
</feature>
<feature type="binding site" evidence="13 15">
    <location>
        <begin position="384"/>
        <end position="388"/>
    </location>
    <ligand>
        <name>IMP</name>
        <dbReference type="ChEBI" id="CHEBI:58053"/>
    </ligand>
</feature>
<feature type="binding site" evidence="13">
    <location>
        <position position="466"/>
    </location>
    <ligand>
        <name>K(+)</name>
        <dbReference type="ChEBI" id="CHEBI:29103"/>
        <note>ligand shared between two tetrameric partners</note>
    </ligand>
</feature>
<evidence type="ECO:0000256" key="9">
    <source>
        <dbReference type="ARBA" id="ARBA00023002"/>
    </source>
</evidence>
<evidence type="ECO:0000256" key="15">
    <source>
        <dbReference type="PIRSR" id="PIRSR000130-2"/>
    </source>
</evidence>
<evidence type="ECO:0000256" key="4">
    <source>
        <dbReference type="ARBA" id="ARBA00022723"/>
    </source>
</evidence>
<dbReference type="CDD" id="cd04601">
    <property type="entry name" value="CBS_pair_IMPDH"/>
    <property type="match status" value="1"/>
</dbReference>
<dbReference type="GO" id="GO:0003938">
    <property type="term" value="F:IMP dehydrogenase activity"/>
    <property type="evidence" value="ECO:0007669"/>
    <property type="project" value="UniProtKB-UniRule"/>
</dbReference>
<dbReference type="EMBL" id="FRAE01000102">
    <property type="protein sequence ID" value="SHK58761.1"/>
    <property type="molecule type" value="Genomic_DNA"/>
</dbReference>
<evidence type="ECO:0000256" key="11">
    <source>
        <dbReference type="ARBA" id="ARBA00023122"/>
    </source>
</evidence>
<dbReference type="PROSITE" id="PS00487">
    <property type="entry name" value="IMP_DH_GMP_RED"/>
    <property type="match status" value="1"/>
</dbReference>
<dbReference type="OrthoDB" id="9805398at2"/>
<dbReference type="SMART" id="SM01240">
    <property type="entry name" value="IMPDH"/>
    <property type="match status" value="1"/>
</dbReference>
<feature type="binding site" description="in other chain" evidence="13 17">
    <location>
        <position position="304"/>
    </location>
    <ligand>
        <name>K(+)</name>
        <dbReference type="ChEBI" id="CHEBI:29103"/>
        <note>ligand shared between two tetrameric partners</note>
    </ligand>
</feature>
<evidence type="ECO:0000259" key="21">
    <source>
        <dbReference type="PROSITE" id="PS51371"/>
    </source>
</evidence>
<dbReference type="PROSITE" id="PS51371">
    <property type="entry name" value="CBS"/>
    <property type="match status" value="2"/>
</dbReference>
<feature type="binding site" evidence="13">
    <location>
        <position position="247"/>
    </location>
    <ligand>
        <name>NAD(+)</name>
        <dbReference type="ChEBI" id="CHEBI:57540"/>
    </ligand>
</feature>
<evidence type="ECO:0000256" key="1">
    <source>
        <dbReference type="ARBA" id="ARBA00001958"/>
    </source>
</evidence>
<evidence type="ECO:0000256" key="14">
    <source>
        <dbReference type="PIRSR" id="PIRSR000130-1"/>
    </source>
</evidence>
<keyword evidence="5" id="KW-0677">Repeat</keyword>
<reference evidence="23" key="1">
    <citation type="submission" date="2016-11" db="EMBL/GenBank/DDBJ databases">
        <authorList>
            <person name="Varghese N."/>
            <person name="Submissions S."/>
        </authorList>
    </citation>
    <scope>NUCLEOTIDE SEQUENCE [LARGE SCALE GENOMIC DNA]</scope>
    <source>
        <strain evidence="23">DSM 15518</strain>
    </source>
</reference>
<evidence type="ECO:0000256" key="19">
    <source>
        <dbReference type="RuleBase" id="RU003927"/>
    </source>
</evidence>
<dbReference type="Gene3D" id="3.20.20.70">
    <property type="entry name" value="Aldolase class I"/>
    <property type="match status" value="1"/>
</dbReference>
<evidence type="ECO:0000256" key="7">
    <source>
        <dbReference type="ARBA" id="ARBA00022755"/>
    </source>
</evidence>
<keyword evidence="10 13" id="KW-0520">NAD</keyword>
<dbReference type="InterPro" id="IPR000644">
    <property type="entry name" value="CBS_dom"/>
</dbReference>
<comment type="catalytic activity">
    <reaction evidence="12 13 20">
        <text>IMP + NAD(+) + H2O = XMP + NADH + H(+)</text>
        <dbReference type="Rhea" id="RHEA:11708"/>
        <dbReference type="ChEBI" id="CHEBI:15377"/>
        <dbReference type="ChEBI" id="CHEBI:15378"/>
        <dbReference type="ChEBI" id="CHEBI:57464"/>
        <dbReference type="ChEBI" id="CHEBI:57540"/>
        <dbReference type="ChEBI" id="CHEBI:57945"/>
        <dbReference type="ChEBI" id="CHEBI:58053"/>
        <dbReference type="EC" id="1.1.1.205"/>
    </reaction>
</comment>
<dbReference type="Pfam" id="PF00571">
    <property type="entry name" value="CBS"/>
    <property type="match status" value="2"/>
</dbReference>
<dbReference type="InterPro" id="IPR005990">
    <property type="entry name" value="IMP_DH"/>
</dbReference>
<gene>
    <name evidence="13" type="primary">guaB</name>
    <name evidence="22" type="ORF">SAMN02744037_02646</name>
</gene>
<feature type="binding site" description="in other chain" evidence="13 17">
    <location>
        <position position="299"/>
    </location>
    <ligand>
        <name>K(+)</name>
        <dbReference type="ChEBI" id="CHEBI:29103"/>
        <note>ligand shared between two tetrameric partners</note>
    </ligand>
</feature>
<evidence type="ECO:0000256" key="8">
    <source>
        <dbReference type="ARBA" id="ARBA00022958"/>
    </source>
</evidence>
<dbReference type="PANTHER" id="PTHR11911:SF111">
    <property type="entry name" value="INOSINE-5'-MONOPHOSPHATE DEHYDROGENASE"/>
    <property type="match status" value="1"/>
</dbReference>
<evidence type="ECO:0000256" key="17">
    <source>
        <dbReference type="PIRSR" id="PIRSR000130-4"/>
    </source>
</evidence>
<dbReference type="PIRSF" id="PIRSF000130">
    <property type="entry name" value="IMPDH"/>
    <property type="match status" value="1"/>
</dbReference>
<comment type="pathway">
    <text evidence="13 20">Purine metabolism; XMP biosynthesis via de novo pathway; XMP from IMP: step 1/1.</text>
</comment>
<dbReference type="GO" id="GO:0006183">
    <property type="term" value="P:GTP biosynthetic process"/>
    <property type="evidence" value="ECO:0007669"/>
    <property type="project" value="TreeGrafter"/>
</dbReference>
<dbReference type="AlphaFoldDB" id="A0A1M6TP45"/>
<dbReference type="HAMAP" id="MF_01964">
    <property type="entry name" value="IMPDH"/>
    <property type="match status" value="1"/>
</dbReference>
<evidence type="ECO:0000256" key="10">
    <source>
        <dbReference type="ARBA" id="ARBA00023027"/>
    </source>
</evidence>
<feature type="binding site" evidence="13 16">
    <location>
        <begin position="297"/>
        <end position="299"/>
    </location>
    <ligand>
        <name>NAD(+)</name>
        <dbReference type="ChEBI" id="CHEBI:57540"/>
    </ligand>
</feature>
<evidence type="ECO:0000256" key="18">
    <source>
        <dbReference type="PROSITE-ProRule" id="PRU00703"/>
    </source>
</evidence>
<dbReference type="InterPro" id="IPR001093">
    <property type="entry name" value="IMP_DH_GMPRt"/>
</dbReference>
<comment type="cofactor">
    <cofactor evidence="1 13">
        <name>K(+)</name>
        <dbReference type="ChEBI" id="CHEBI:29103"/>
    </cofactor>
</comment>
<dbReference type="InterPro" id="IPR015875">
    <property type="entry name" value="IMP_DH/GMP_Rdtase_CS"/>
</dbReference>
<evidence type="ECO:0000256" key="2">
    <source>
        <dbReference type="ARBA" id="ARBA00005502"/>
    </source>
</evidence>
<keyword evidence="11 18" id="KW-0129">CBS domain</keyword>
<feature type="binding site" evidence="13 15">
    <location>
        <begin position="360"/>
        <end position="361"/>
    </location>
    <ligand>
        <name>IMP</name>
        <dbReference type="ChEBI" id="CHEBI:58053"/>
    </ligand>
</feature>
<dbReference type="NCBIfam" id="TIGR01302">
    <property type="entry name" value="IMP_dehydrog"/>
    <property type="match status" value="1"/>
</dbReference>
<feature type="binding site" evidence="13 15">
    <location>
        <position position="412"/>
    </location>
    <ligand>
        <name>IMP</name>
        <dbReference type="ChEBI" id="CHEBI:58053"/>
    </ligand>
</feature>
<organism evidence="22 23">
    <name type="scientific">Tepidibacter formicigenes DSM 15518</name>
    <dbReference type="NCBI Taxonomy" id="1123349"/>
    <lineage>
        <taxon>Bacteria</taxon>
        <taxon>Bacillati</taxon>
        <taxon>Bacillota</taxon>
        <taxon>Clostridia</taxon>
        <taxon>Peptostreptococcales</taxon>
        <taxon>Peptostreptococcaceae</taxon>
        <taxon>Tepidibacter</taxon>
    </lineage>
</organism>
<dbReference type="SUPFAM" id="SSF54631">
    <property type="entry name" value="CBS-domain pair"/>
    <property type="match status" value="1"/>
</dbReference>
<keyword evidence="8 13" id="KW-0630">Potassium</keyword>
<feature type="active site" description="Thioimidate intermediate" evidence="13 14">
    <location>
        <position position="304"/>
    </location>
</feature>
<evidence type="ECO:0000256" key="13">
    <source>
        <dbReference type="HAMAP-Rule" id="MF_01964"/>
    </source>
</evidence>
<comment type="activity regulation">
    <text evidence="13">Mycophenolic acid (MPA) is a non-competitive inhibitor that prevents formation of the closed enzyme conformation by binding to the same site as the amobile flap. In contrast, mizoribine monophosphate (MZP) is a competitive inhibitor that induces the closed conformation. MPA is a potent inhibitor of mammalian IMPDHs but a poor inhibitor of the bacterial enzymes. MZP is a more potent inhibitor of bacterial IMPDH.</text>
</comment>
<evidence type="ECO:0000313" key="22">
    <source>
        <dbReference type="EMBL" id="SHK58761.1"/>
    </source>
</evidence>
<dbReference type="InterPro" id="IPR046342">
    <property type="entry name" value="CBS_dom_sf"/>
</dbReference>
<accession>A0A1M6TP45</accession>
<dbReference type="Pfam" id="PF00478">
    <property type="entry name" value="IMPDH"/>
    <property type="match status" value="1"/>
</dbReference>
<dbReference type="SUPFAM" id="SSF51412">
    <property type="entry name" value="Inosine monophosphate dehydrogenase (IMPDH)"/>
    <property type="match status" value="1"/>
</dbReference>
<name>A0A1M6TP45_9FIRM</name>
<proteinExistence type="inferred from homology"/>
<keyword evidence="23" id="KW-1185">Reference proteome</keyword>